<protein>
    <submittedName>
        <fullName evidence="1">Uncharacterized protein</fullName>
    </submittedName>
</protein>
<gene>
    <name evidence="1" type="ORF">NC653_002171</name>
</gene>
<proteinExistence type="predicted"/>
<dbReference type="EMBL" id="JAQIZT010000001">
    <property type="protein sequence ID" value="KAJ7011998.1"/>
    <property type="molecule type" value="Genomic_DNA"/>
</dbReference>
<reference evidence="1 2" key="1">
    <citation type="journal article" date="2023" name="Mol. Ecol. Resour.">
        <title>Chromosome-level genome assembly of a triploid poplar Populus alba 'Berolinensis'.</title>
        <authorList>
            <person name="Chen S."/>
            <person name="Yu Y."/>
            <person name="Wang X."/>
            <person name="Wang S."/>
            <person name="Zhang T."/>
            <person name="Zhou Y."/>
            <person name="He R."/>
            <person name="Meng N."/>
            <person name="Wang Y."/>
            <person name="Liu W."/>
            <person name="Liu Z."/>
            <person name="Liu J."/>
            <person name="Guo Q."/>
            <person name="Huang H."/>
            <person name="Sederoff R.R."/>
            <person name="Wang G."/>
            <person name="Qu G."/>
            <person name="Chen S."/>
        </authorList>
    </citation>
    <scope>NUCLEOTIDE SEQUENCE [LARGE SCALE GENOMIC DNA]</scope>
    <source>
        <strain evidence="1">SC-2020</strain>
    </source>
</reference>
<sequence length="50" mass="5634">MSQFFASLKAQPYQKLSHIHKELATAGCVCRRISIMTPPVICSISLLYHN</sequence>
<dbReference type="Proteomes" id="UP001164929">
    <property type="component" value="Chromosome 1"/>
</dbReference>
<keyword evidence="2" id="KW-1185">Reference proteome</keyword>
<evidence type="ECO:0000313" key="1">
    <source>
        <dbReference type="EMBL" id="KAJ7011998.1"/>
    </source>
</evidence>
<organism evidence="1 2">
    <name type="scientific">Populus alba x Populus x berolinensis</name>
    <dbReference type="NCBI Taxonomy" id="444605"/>
    <lineage>
        <taxon>Eukaryota</taxon>
        <taxon>Viridiplantae</taxon>
        <taxon>Streptophyta</taxon>
        <taxon>Embryophyta</taxon>
        <taxon>Tracheophyta</taxon>
        <taxon>Spermatophyta</taxon>
        <taxon>Magnoliopsida</taxon>
        <taxon>eudicotyledons</taxon>
        <taxon>Gunneridae</taxon>
        <taxon>Pentapetalae</taxon>
        <taxon>rosids</taxon>
        <taxon>fabids</taxon>
        <taxon>Malpighiales</taxon>
        <taxon>Salicaceae</taxon>
        <taxon>Saliceae</taxon>
        <taxon>Populus</taxon>
    </lineage>
</organism>
<accession>A0AAD6RN02</accession>
<comment type="caution">
    <text evidence="1">The sequence shown here is derived from an EMBL/GenBank/DDBJ whole genome shotgun (WGS) entry which is preliminary data.</text>
</comment>
<name>A0AAD6RN02_9ROSI</name>
<dbReference type="AlphaFoldDB" id="A0AAD6RN02"/>
<evidence type="ECO:0000313" key="2">
    <source>
        <dbReference type="Proteomes" id="UP001164929"/>
    </source>
</evidence>